<protein>
    <submittedName>
        <fullName evidence="1">Protein doublesex-like isoform X4</fullName>
    </submittedName>
</protein>
<dbReference type="EMBL" id="JAUDFV010000064">
    <property type="protein sequence ID" value="KAL2735432.1"/>
    <property type="molecule type" value="Genomic_DNA"/>
</dbReference>
<organism evidence="1 2">
    <name type="scientific">Vespula squamosa</name>
    <name type="common">Southern yellow jacket</name>
    <name type="synonym">Wasp</name>
    <dbReference type="NCBI Taxonomy" id="30214"/>
    <lineage>
        <taxon>Eukaryota</taxon>
        <taxon>Metazoa</taxon>
        <taxon>Ecdysozoa</taxon>
        <taxon>Arthropoda</taxon>
        <taxon>Hexapoda</taxon>
        <taxon>Insecta</taxon>
        <taxon>Pterygota</taxon>
        <taxon>Neoptera</taxon>
        <taxon>Endopterygota</taxon>
        <taxon>Hymenoptera</taxon>
        <taxon>Apocrita</taxon>
        <taxon>Aculeata</taxon>
        <taxon>Vespoidea</taxon>
        <taxon>Vespidae</taxon>
        <taxon>Vespinae</taxon>
        <taxon>Vespula</taxon>
    </lineage>
</organism>
<keyword evidence="2" id="KW-1185">Reference proteome</keyword>
<dbReference type="AlphaFoldDB" id="A0ABD2BRN1"/>
<comment type="caution">
    <text evidence="1">The sequence shown here is derived from an EMBL/GenBank/DDBJ whole genome shotgun (WGS) entry which is preliminary data.</text>
</comment>
<gene>
    <name evidence="1" type="ORF">V1478_003072</name>
</gene>
<accession>A0ABD2BRN1</accession>
<evidence type="ECO:0000313" key="2">
    <source>
        <dbReference type="Proteomes" id="UP001607302"/>
    </source>
</evidence>
<name>A0ABD2BRN1_VESSQ</name>
<dbReference type="Proteomes" id="UP001607302">
    <property type="component" value="Unassembled WGS sequence"/>
</dbReference>
<sequence>MLDLNNIISRIFILNLQKIADIEMLSRIELTAHFCNPFVTYNNLSDLFISNWLTFKKVLKLTLSRTNDSRLYASHVKTTPQGVGHFDSRTDEFPLAMSPHEFRLLHLFVSGDSLLEQWPPIIGVKCNFSEAANYDLERLGIWNMAKKFWDENRSYFSKYTPMTDITDAPTYEGEAPFIGDPPPQHPEHFRLLPHLQNAHIPTNDSSSEHHAK</sequence>
<reference evidence="1 2" key="1">
    <citation type="journal article" date="2024" name="Ann. Entomol. Soc. Am.">
        <title>Genomic analyses of the southern and eastern yellowjacket wasps (Hymenoptera: Vespidae) reveal evolutionary signatures of social life.</title>
        <authorList>
            <person name="Catto M.A."/>
            <person name="Caine P.B."/>
            <person name="Orr S.E."/>
            <person name="Hunt B.G."/>
            <person name="Goodisman M.A.D."/>
        </authorList>
    </citation>
    <scope>NUCLEOTIDE SEQUENCE [LARGE SCALE GENOMIC DNA]</scope>
    <source>
        <strain evidence="1">233</strain>
        <tissue evidence="1">Head and thorax</tissue>
    </source>
</reference>
<proteinExistence type="predicted"/>
<evidence type="ECO:0000313" key="1">
    <source>
        <dbReference type="EMBL" id="KAL2735432.1"/>
    </source>
</evidence>